<reference evidence="3" key="1">
    <citation type="journal article" date="2017" name="Genome Biol.">
        <title>Comparative genomics reveals high biological diversity and specific adaptations in the industrially and medically important fungal genus Aspergillus.</title>
        <authorList>
            <person name="de Vries R.P."/>
            <person name="Riley R."/>
            <person name="Wiebenga A."/>
            <person name="Aguilar-Osorio G."/>
            <person name="Amillis S."/>
            <person name="Uchima C.A."/>
            <person name="Anderluh G."/>
            <person name="Asadollahi M."/>
            <person name="Askin M."/>
            <person name="Barry K."/>
            <person name="Battaglia E."/>
            <person name="Bayram O."/>
            <person name="Benocci T."/>
            <person name="Braus-Stromeyer S.A."/>
            <person name="Caldana C."/>
            <person name="Canovas D."/>
            <person name="Cerqueira G.C."/>
            <person name="Chen F."/>
            <person name="Chen W."/>
            <person name="Choi C."/>
            <person name="Clum A."/>
            <person name="Dos Santos R.A."/>
            <person name="Damasio A.R."/>
            <person name="Diallinas G."/>
            <person name="Emri T."/>
            <person name="Fekete E."/>
            <person name="Flipphi M."/>
            <person name="Freyberg S."/>
            <person name="Gallo A."/>
            <person name="Gournas C."/>
            <person name="Habgood R."/>
            <person name="Hainaut M."/>
            <person name="Harispe M.L."/>
            <person name="Henrissat B."/>
            <person name="Hilden K.S."/>
            <person name="Hope R."/>
            <person name="Hossain A."/>
            <person name="Karabika E."/>
            <person name="Karaffa L."/>
            <person name="Karanyi Z."/>
            <person name="Krasevec N."/>
            <person name="Kuo A."/>
            <person name="Kusch H."/>
            <person name="LaButti K."/>
            <person name="Lagendijk E.L."/>
            <person name="Lapidus A."/>
            <person name="Levasseur A."/>
            <person name="Lindquist E."/>
            <person name="Lipzen A."/>
            <person name="Logrieco A.F."/>
            <person name="MacCabe A."/>
            <person name="Maekelae M.R."/>
            <person name="Malavazi I."/>
            <person name="Melin P."/>
            <person name="Meyer V."/>
            <person name="Mielnichuk N."/>
            <person name="Miskei M."/>
            <person name="Molnar A.P."/>
            <person name="Mule G."/>
            <person name="Ngan C.Y."/>
            <person name="Orejas M."/>
            <person name="Orosz E."/>
            <person name="Ouedraogo J.P."/>
            <person name="Overkamp K.M."/>
            <person name="Park H.-S."/>
            <person name="Perrone G."/>
            <person name="Piumi F."/>
            <person name="Punt P.J."/>
            <person name="Ram A.F."/>
            <person name="Ramon A."/>
            <person name="Rauscher S."/>
            <person name="Record E."/>
            <person name="Riano-Pachon D.M."/>
            <person name="Robert V."/>
            <person name="Roehrig J."/>
            <person name="Ruller R."/>
            <person name="Salamov A."/>
            <person name="Salih N.S."/>
            <person name="Samson R.A."/>
            <person name="Sandor E."/>
            <person name="Sanguinetti M."/>
            <person name="Schuetze T."/>
            <person name="Sepcic K."/>
            <person name="Shelest E."/>
            <person name="Sherlock G."/>
            <person name="Sophianopoulou V."/>
            <person name="Squina F.M."/>
            <person name="Sun H."/>
            <person name="Susca A."/>
            <person name="Todd R.B."/>
            <person name="Tsang A."/>
            <person name="Unkles S.E."/>
            <person name="van de Wiele N."/>
            <person name="van Rossen-Uffink D."/>
            <person name="Oliveira J.V."/>
            <person name="Vesth T.C."/>
            <person name="Visser J."/>
            <person name="Yu J.-H."/>
            <person name="Zhou M."/>
            <person name="Andersen M.R."/>
            <person name="Archer D.B."/>
            <person name="Baker S.E."/>
            <person name="Benoit I."/>
            <person name="Brakhage A.A."/>
            <person name="Braus G.H."/>
            <person name="Fischer R."/>
            <person name="Frisvad J.C."/>
            <person name="Goldman G.H."/>
            <person name="Houbraken J."/>
            <person name="Oakley B."/>
            <person name="Pocsi I."/>
            <person name="Scazzocchio C."/>
            <person name="Seiboth B."/>
            <person name="vanKuyk P.A."/>
            <person name="Wortman J."/>
            <person name="Dyer P.S."/>
            <person name="Grigoriev I.V."/>
        </authorList>
    </citation>
    <scope>NUCLEOTIDE SEQUENCE [LARGE SCALE GENOMIC DNA]</scope>
    <source>
        <strain evidence="3">CBS 593.65</strain>
    </source>
</reference>
<dbReference type="VEuPathDB" id="FungiDB:ASPSYDRAFT_90943"/>
<accession>A0A1L9TE07</accession>
<dbReference type="GeneID" id="63768484"/>
<sequence length="263" mass="29045">MSSTTATDRPTIVLIHGGWHTPPLYDKFTSLLKAQGYDVHVPRLPSMNGARPPNADLYTDTALIRTYIEALVEAGRNVVVLMHSYGGQVGSNALAGLGCEARQQRNRAGGIRRLVYITAFALNEGESMMDMVQKMGDEALIPLAFDFADDGTVLDRDPKNLLVGPGPPGLEAELDAYVARFERWNGTAMYQRLEISAWRKIPVSYVCTTNDMTVPLNYQQAMIEKMRGEGRVVDSFELETGHCPQITMPQELADVVLVILSKE</sequence>
<dbReference type="Proteomes" id="UP000184356">
    <property type="component" value="Unassembled WGS sequence"/>
</dbReference>
<feature type="domain" description="AB hydrolase-1" evidence="1">
    <location>
        <begin position="12"/>
        <end position="255"/>
    </location>
</feature>
<dbReference type="InterPro" id="IPR029058">
    <property type="entry name" value="AB_hydrolase_fold"/>
</dbReference>
<dbReference type="InterPro" id="IPR052897">
    <property type="entry name" value="Sec-Metab_Biosynth_Hydrolase"/>
</dbReference>
<gene>
    <name evidence="2" type="ORF">ASPSYDRAFT_90943</name>
</gene>
<evidence type="ECO:0000259" key="1">
    <source>
        <dbReference type="Pfam" id="PF12697"/>
    </source>
</evidence>
<organism evidence="2 3">
    <name type="scientific">Aspergillus sydowii CBS 593.65</name>
    <dbReference type="NCBI Taxonomy" id="1036612"/>
    <lineage>
        <taxon>Eukaryota</taxon>
        <taxon>Fungi</taxon>
        <taxon>Dikarya</taxon>
        <taxon>Ascomycota</taxon>
        <taxon>Pezizomycotina</taxon>
        <taxon>Eurotiomycetes</taxon>
        <taxon>Eurotiomycetidae</taxon>
        <taxon>Eurotiales</taxon>
        <taxon>Aspergillaceae</taxon>
        <taxon>Aspergillus</taxon>
        <taxon>Aspergillus subgen. Nidulantes</taxon>
    </lineage>
</organism>
<dbReference type="Pfam" id="PF12697">
    <property type="entry name" value="Abhydrolase_6"/>
    <property type="match status" value="1"/>
</dbReference>
<dbReference type="SUPFAM" id="SSF53474">
    <property type="entry name" value="alpha/beta-Hydrolases"/>
    <property type="match status" value="1"/>
</dbReference>
<dbReference type="AlphaFoldDB" id="A0A1L9TE07"/>
<keyword evidence="3" id="KW-1185">Reference proteome</keyword>
<protein>
    <recommendedName>
        <fullName evidence="1">AB hydrolase-1 domain-containing protein</fullName>
    </recommendedName>
</protein>
<dbReference type="InterPro" id="IPR000073">
    <property type="entry name" value="AB_hydrolase_1"/>
</dbReference>
<dbReference type="RefSeq" id="XP_040701464.1">
    <property type="nucleotide sequence ID" value="XM_040852411.1"/>
</dbReference>
<name>A0A1L9TE07_9EURO</name>
<proteinExistence type="predicted"/>
<dbReference type="STRING" id="1036612.A0A1L9TE07"/>
<evidence type="ECO:0000313" key="2">
    <source>
        <dbReference type="EMBL" id="OJJ57658.1"/>
    </source>
</evidence>
<dbReference type="Gene3D" id="3.40.50.1820">
    <property type="entry name" value="alpha/beta hydrolase"/>
    <property type="match status" value="1"/>
</dbReference>
<dbReference type="PANTHER" id="PTHR37017">
    <property type="entry name" value="AB HYDROLASE-1 DOMAIN-CONTAINING PROTEIN-RELATED"/>
    <property type="match status" value="1"/>
</dbReference>
<dbReference type="PANTHER" id="PTHR37017:SF10">
    <property type="entry name" value="AB HYDROLASE-1 DOMAIN-CONTAINING PROTEIN"/>
    <property type="match status" value="1"/>
</dbReference>
<dbReference type="EMBL" id="KV878588">
    <property type="protein sequence ID" value="OJJ57658.1"/>
    <property type="molecule type" value="Genomic_DNA"/>
</dbReference>
<dbReference type="OrthoDB" id="408373at2759"/>
<evidence type="ECO:0000313" key="3">
    <source>
        <dbReference type="Proteomes" id="UP000184356"/>
    </source>
</evidence>